<keyword evidence="2" id="KW-1185">Reference proteome</keyword>
<dbReference type="Proteomes" id="UP001056778">
    <property type="component" value="Chromosome 5"/>
</dbReference>
<keyword evidence="1" id="KW-0282">Flagellum</keyword>
<comment type="caution">
    <text evidence="1">The sequence shown here is derived from an EMBL/GenBank/DDBJ whole genome shotgun (WGS) entry which is preliminary data.</text>
</comment>
<proteinExistence type="predicted"/>
<reference evidence="1" key="1">
    <citation type="submission" date="2022-04" db="EMBL/GenBank/DDBJ databases">
        <title>Chromosome-scale genome assembly of Holotrichia oblita Faldermann.</title>
        <authorList>
            <person name="Rongchong L."/>
        </authorList>
    </citation>
    <scope>NUCLEOTIDE SEQUENCE</scope>
    <source>
        <strain evidence="1">81SQS9</strain>
    </source>
</reference>
<protein>
    <submittedName>
        <fullName evidence="1">Cilia- and flagella-associated protein</fullName>
    </submittedName>
</protein>
<organism evidence="1 2">
    <name type="scientific">Holotrichia oblita</name>
    <name type="common">Chafer beetle</name>
    <dbReference type="NCBI Taxonomy" id="644536"/>
    <lineage>
        <taxon>Eukaryota</taxon>
        <taxon>Metazoa</taxon>
        <taxon>Ecdysozoa</taxon>
        <taxon>Arthropoda</taxon>
        <taxon>Hexapoda</taxon>
        <taxon>Insecta</taxon>
        <taxon>Pterygota</taxon>
        <taxon>Neoptera</taxon>
        <taxon>Endopterygota</taxon>
        <taxon>Coleoptera</taxon>
        <taxon>Polyphaga</taxon>
        <taxon>Scarabaeiformia</taxon>
        <taxon>Scarabaeidae</taxon>
        <taxon>Melolonthinae</taxon>
        <taxon>Holotrichia</taxon>
    </lineage>
</organism>
<keyword evidence="1" id="KW-0966">Cell projection</keyword>
<accession>A0ACB9T1F9</accession>
<evidence type="ECO:0000313" key="1">
    <source>
        <dbReference type="EMBL" id="KAI4460665.1"/>
    </source>
</evidence>
<sequence length="308" mass="35979">MDTMHFDFNLERDTIEKDGQYKNRQIFSLPVRMENWNEDLFLKEEKNKLTNMKRIRCELLVEKTRAMLTNLLQPVALAKERPFVEYGRLYQLKASAIPSTLKPCGKYGLYLSGLINERDIDYGTHFMHGCGLTASPDHQPCIRNTFRFRGCERNKDEECVNYGDDVYIEICQSGICTPLYIQCENATYDNFGSHLVPHLTQSPDMYCRFKMLHWQPQYRFETEGSCFAPDTRVIIKHTASGRNLAVEYNNWIPTFFGPECAVTCHTFQDSHRMETAENMWQICQFKKVDRNLYVRAAKGEDIPAELLD</sequence>
<keyword evidence="1" id="KW-0969">Cilium</keyword>
<dbReference type="EMBL" id="CM043019">
    <property type="protein sequence ID" value="KAI4460665.1"/>
    <property type="molecule type" value="Genomic_DNA"/>
</dbReference>
<evidence type="ECO:0000313" key="2">
    <source>
        <dbReference type="Proteomes" id="UP001056778"/>
    </source>
</evidence>
<gene>
    <name evidence="1" type="ORF">MML48_5g00005882</name>
</gene>
<name>A0ACB9T1F9_HOLOL</name>